<dbReference type="AlphaFoldDB" id="A0A9R0I8K3"/>
<reference evidence="9" key="1">
    <citation type="journal article" date="2021" name="Nat. Commun.">
        <title>Genomic analyses provide insights into spinach domestication and the genetic basis of agronomic traits.</title>
        <authorList>
            <person name="Cai X."/>
            <person name="Sun X."/>
            <person name="Xu C."/>
            <person name="Sun H."/>
            <person name="Wang X."/>
            <person name="Ge C."/>
            <person name="Zhang Z."/>
            <person name="Wang Q."/>
            <person name="Fei Z."/>
            <person name="Jiao C."/>
            <person name="Wang Q."/>
        </authorList>
    </citation>
    <scope>NUCLEOTIDE SEQUENCE [LARGE SCALE GENOMIC DNA]</scope>
    <source>
        <strain evidence="9">cv. Varoflay</strain>
    </source>
</reference>
<dbReference type="PROSITE" id="PS50811">
    <property type="entry name" value="WRKY"/>
    <property type="match status" value="1"/>
</dbReference>
<dbReference type="Pfam" id="PF03106">
    <property type="entry name" value="WRKY"/>
    <property type="match status" value="1"/>
</dbReference>
<protein>
    <submittedName>
        <fullName evidence="10">WRKY transcription factor 72A-like isoform X1</fullName>
    </submittedName>
</protein>
<evidence type="ECO:0000256" key="2">
    <source>
        <dbReference type="ARBA" id="ARBA00023015"/>
    </source>
</evidence>
<feature type="coiled-coil region" evidence="6">
    <location>
        <begin position="39"/>
        <end position="80"/>
    </location>
</feature>
<dbReference type="RefSeq" id="XP_021844621.2">
    <property type="nucleotide sequence ID" value="XM_021988929.2"/>
</dbReference>
<dbReference type="InterPro" id="IPR036576">
    <property type="entry name" value="WRKY_dom_sf"/>
</dbReference>
<dbReference type="GeneID" id="110784474"/>
<dbReference type="GO" id="GO:0003700">
    <property type="term" value="F:DNA-binding transcription factor activity"/>
    <property type="evidence" value="ECO:0007669"/>
    <property type="project" value="InterPro"/>
</dbReference>
<proteinExistence type="predicted"/>
<keyword evidence="5" id="KW-0539">Nucleus</keyword>
<evidence type="ECO:0000256" key="7">
    <source>
        <dbReference type="SAM" id="MobiDB-lite"/>
    </source>
</evidence>
<name>A0A9R0I8K3_SPIOL</name>
<feature type="domain" description="WRKY" evidence="8">
    <location>
        <begin position="230"/>
        <end position="296"/>
    </location>
</feature>
<feature type="compositionally biased region" description="Polar residues" evidence="7">
    <location>
        <begin position="80"/>
        <end position="89"/>
    </location>
</feature>
<sequence>MKLIIQDNVLQPFLKSSCFLPTSKRSKMEAELSGSSICNNDQDQLLKSAKAKMGEVKEENQKLKRLLSQILKEYQSLEKQITSMGQPKQSTTETNSSSNNEDDYGVKDQDQPEMVSLTLGSWNNPCNKKQNYDKKQESDDSLNKTRKVETGGLELGLDYRNPRVSTTDSIKYSSLENSNKVLKEDENVDTWTSTQDLKVKENTNSREVDDQEILHQPQVKKTRVCIRSRCDSPTIHDGCHWRKYGQKIAKGNPCPRAYYRCTVSPNCPVRKQVQRCPHDMSILITTYEGTHNHPLPLSATAMASATSAAASMIKSSTLTSQTPTLTRPGLTTSSLGLHSSNFMTTFNNNPSLISASCHNSHPTVTLDLTVPNSGFSSFDWLSSSSSYSSATSSRNSSFLNFSSSAASSSLPSLDFSTSSLPTSSSWASGYLLPYTNHHNNNTRTNNIYQNPSNNNNNVQQQQQQQSLNETIAAVATKAIASNPNFQSVLAAAISSYVGNKANNDQKMTSFPSSGALQSAESSRSLALFPTSLPALSTSKNNASVAADARDNVG</sequence>
<keyword evidence="9" id="KW-1185">Reference proteome</keyword>
<evidence type="ECO:0000256" key="3">
    <source>
        <dbReference type="ARBA" id="ARBA00023125"/>
    </source>
</evidence>
<dbReference type="GO" id="GO:0043565">
    <property type="term" value="F:sequence-specific DNA binding"/>
    <property type="evidence" value="ECO:0007669"/>
    <property type="project" value="InterPro"/>
</dbReference>
<feature type="compositionally biased region" description="Polar residues" evidence="7">
    <location>
        <begin position="118"/>
        <end position="129"/>
    </location>
</feature>
<dbReference type="SUPFAM" id="SSF118290">
    <property type="entry name" value="WRKY DNA-binding domain"/>
    <property type="match status" value="1"/>
</dbReference>
<evidence type="ECO:0000313" key="10">
    <source>
        <dbReference type="RefSeq" id="XP_021844621.2"/>
    </source>
</evidence>
<feature type="region of interest" description="Disordered" evidence="7">
    <location>
        <begin position="80"/>
        <end position="147"/>
    </location>
</feature>
<dbReference type="PANTHER" id="PTHR31429">
    <property type="entry name" value="WRKY TRANSCRIPTION FACTOR 36-RELATED"/>
    <property type="match status" value="1"/>
</dbReference>
<dbReference type="SMART" id="SM00774">
    <property type="entry name" value="WRKY"/>
    <property type="match status" value="1"/>
</dbReference>
<dbReference type="GO" id="GO:0005634">
    <property type="term" value="C:nucleus"/>
    <property type="evidence" value="ECO:0007669"/>
    <property type="project" value="UniProtKB-SubCell"/>
</dbReference>
<gene>
    <name evidence="10" type="primary">LOC110784474</name>
</gene>
<dbReference type="InterPro" id="IPR003657">
    <property type="entry name" value="WRKY_dom"/>
</dbReference>
<accession>A0A9R0I8K3</accession>
<keyword evidence="4" id="KW-0804">Transcription</keyword>
<evidence type="ECO:0000256" key="5">
    <source>
        <dbReference type="ARBA" id="ARBA00023242"/>
    </source>
</evidence>
<feature type="compositionally biased region" description="Basic and acidic residues" evidence="7">
    <location>
        <begin position="130"/>
        <end position="147"/>
    </location>
</feature>
<dbReference type="Proteomes" id="UP000813463">
    <property type="component" value="Chromosome 1"/>
</dbReference>
<keyword evidence="2" id="KW-0805">Transcription regulation</keyword>
<dbReference type="PANTHER" id="PTHR31429:SF97">
    <property type="entry name" value="WRKY TRANSCRIPTION FACTOR 36-RELATED"/>
    <property type="match status" value="1"/>
</dbReference>
<evidence type="ECO:0000256" key="4">
    <source>
        <dbReference type="ARBA" id="ARBA00023163"/>
    </source>
</evidence>
<dbReference type="InterPro" id="IPR044810">
    <property type="entry name" value="WRKY_plant"/>
</dbReference>
<dbReference type="Gene3D" id="2.20.25.80">
    <property type="entry name" value="WRKY domain"/>
    <property type="match status" value="1"/>
</dbReference>
<organism evidence="9 10">
    <name type="scientific">Spinacia oleracea</name>
    <name type="common">Spinach</name>
    <dbReference type="NCBI Taxonomy" id="3562"/>
    <lineage>
        <taxon>Eukaryota</taxon>
        <taxon>Viridiplantae</taxon>
        <taxon>Streptophyta</taxon>
        <taxon>Embryophyta</taxon>
        <taxon>Tracheophyta</taxon>
        <taxon>Spermatophyta</taxon>
        <taxon>Magnoliopsida</taxon>
        <taxon>eudicotyledons</taxon>
        <taxon>Gunneridae</taxon>
        <taxon>Pentapetalae</taxon>
        <taxon>Caryophyllales</taxon>
        <taxon>Chenopodiaceae</taxon>
        <taxon>Chenopodioideae</taxon>
        <taxon>Anserineae</taxon>
        <taxon>Spinacia</taxon>
    </lineage>
</organism>
<keyword evidence="3" id="KW-0238">DNA-binding</keyword>
<evidence type="ECO:0000256" key="1">
    <source>
        <dbReference type="ARBA" id="ARBA00004123"/>
    </source>
</evidence>
<reference evidence="10" key="2">
    <citation type="submission" date="2025-08" db="UniProtKB">
        <authorList>
            <consortium name="RefSeq"/>
        </authorList>
    </citation>
    <scope>IDENTIFICATION</scope>
    <source>
        <tissue evidence="10">Leaf</tissue>
    </source>
</reference>
<keyword evidence="6" id="KW-0175">Coiled coil</keyword>
<evidence type="ECO:0000313" key="9">
    <source>
        <dbReference type="Proteomes" id="UP000813463"/>
    </source>
</evidence>
<evidence type="ECO:0000256" key="6">
    <source>
        <dbReference type="SAM" id="Coils"/>
    </source>
</evidence>
<comment type="subcellular location">
    <subcellularLocation>
        <location evidence="1">Nucleus</location>
    </subcellularLocation>
</comment>
<evidence type="ECO:0000259" key="8">
    <source>
        <dbReference type="PROSITE" id="PS50811"/>
    </source>
</evidence>
<feature type="compositionally biased region" description="Low complexity" evidence="7">
    <location>
        <begin position="90"/>
        <end position="99"/>
    </location>
</feature>